<protein>
    <recommendedName>
        <fullName evidence="4">Rpn family recombination-promoting nuclease/putative transposase</fullName>
    </recommendedName>
</protein>
<dbReference type="RefSeq" id="WP_338236302.1">
    <property type="nucleotide sequence ID" value="NZ_BQKE01000001.1"/>
</dbReference>
<evidence type="ECO:0000256" key="1">
    <source>
        <dbReference type="SAM" id="MobiDB-lite"/>
    </source>
</evidence>
<accession>A0AAN4VX91</accession>
<comment type="caution">
    <text evidence="2">The sequence shown here is derived from an EMBL/GenBank/DDBJ whole genome shotgun (WGS) entry which is preliminary data.</text>
</comment>
<feature type="region of interest" description="Disordered" evidence="1">
    <location>
        <begin position="243"/>
        <end position="266"/>
    </location>
</feature>
<organism evidence="2 3">
    <name type="scientific">Persicobacter diffluens</name>
    <dbReference type="NCBI Taxonomy" id="981"/>
    <lineage>
        <taxon>Bacteria</taxon>
        <taxon>Pseudomonadati</taxon>
        <taxon>Bacteroidota</taxon>
        <taxon>Cytophagia</taxon>
        <taxon>Cytophagales</taxon>
        <taxon>Persicobacteraceae</taxon>
        <taxon>Persicobacter</taxon>
    </lineage>
</organism>
<evidence type="ECO:0008006" key="4">
    <source>
        <dbReference type="Google" id="ProtNLM"/>
    </source>
</evidence>
<dbReference type="Pfam" id="PF12784">
    <property type="entry name" value="PDDEXK_2"/>
    <property type="match status" value="1"/>
</dbReference>
<evidence type="ECO:0000313" key="3">
    <source>
        <dbReference type="Proteomes" id="UP001310022"/>
    </source>
</evidence>
<dbReference type="NCBIfam" id="TIGR01784">
    <property type="entry name" value="T_den_put_tspse"/>
    <property type="match status" value="1"/>
</dbReference>
<dbReference type="AlphaFoldDB" id="A0AAN4VX91"/>
<dbReference type="PANTHER" id="PTHR41317:SF1">
    <property type="entry name" value="PD-(D_E)XK NUCLEASE FAMILY TRANSPOSASE"/>
    <property type="match status" value="1"/>
</dbReference>
<keyword evidence="3" id="KW-1185">Reference proteome</keyword>
<evidence type="ECO:0000313" key="2">
    <source>
        <dbReference type="EMBL" id="GJM60587.1"/>
    </source>
</evidence>
<dbReference type="InterPro" id="IPR010106">
    <property type="entry name" value="RpnA"/>
</dbReference>
<name>A0AAN4VX91_9BACT</name>
<dbReference type="PANTHER" id="PTHR41317">
    <property type="entry name" value="PD-(D_E)XK NUCLEASE FAMILY TRANSPOSASE"/>
    <property type="match status" value="1"/>
</dbReference>
<dbReference type="Proteomes" id="UP001310022">
    <property type="component" value="Unassembled WGS sequence"/>
</dbReference>
<sequence length="303" mass="36129">MLSKFINPFTDFGFKKLFGEEANKELLIDFLNQLLPEEDQIADLSYQANEHFPRTPEERKAIFDLYCENQDGEKFIIELQRAKQKYFKDRSLYYSTFPIQEQAEPGKEWKFRLKSVYTIGIMDFLFEEEDDEPEKILHRVQLMEVETCKVFYDKLTFIYLETPKFTKALNELKNHFDKWLYLLRNLEQLQSRPVELQERVFNRFFDLAELAKYSPIEKKAYEASLKNYRDLYNVMETAKEEAKEEGRLEGRIEGREEGREEGRTETLKNSVHGLLKTGLLTDEQIAEALNISVEQVREFKDEK</sequence>
<gene>
    <name evidence="2" type="ORF">PEDI_11390</name>
</gene>
<proteinExistence type="predicted"/>
<dbReference type="EMBL" id="BQKE01000001">
    <property type="protein sequence ID" value="GJM60587.1"/>
    <property type="molecule type" value="Genomic_DNA"/>
</dbReference>
<reference evidence="2 3" key="1">
    <citation type="submission" date="2021-12" db="EMBL/GenBank/DDBJ databases">
        <title>Genome sequencing of bacteria with rrn-lacking chromosome and rrn-plasmid.</title>
        <authorList>
            <person name="Anda M."/>
            <person name="Iwasaki W."/>
        </authorList>
    </citation>
    <scope>NUCLEOTIDE SEQUENCE [LARGE SCALE GENOMIC DNA]</scope>
    <source>
        <strain evidence="2 3">NBRC 15940</strain>
    </source>
</reference>